<dbReference type="GO" id="GO:0005886">
    <property type="term" value="C:plasma membrane"/>
    <property type="evidence" value="ECO:0007669"/>
    <property type="project" value="UniProtKB-SubCell"/>
</dbReference>
<feature type="domain" description="PTS EIIB type-1" evidence="13">
    <location>
        <begin position="60"/>
        <end position="135"/>
    </location>
</feature>
<evidence type="ECO:0000256" key="11">
    <source>
        <dbReference type="SAM" id="MobiDB-lite"/>
    </source>
</evidence>
<dbReference type="InterPro" id="IPR001996">
    <property type="entry name" value="PTS_IIB_1"/>
</dbReference>
<dbReference type="GO" id="GO:0009401">
    <property type="term" value="P:phosphoenolpyruvate-dependent sugar phosphotransferase system"/>
    <property type="evidence" value="ECO:0007669"/>
    <property type="project" value="UniProtKB-KW"/>
</dbReference>
<evidence type="ECO:0000259" key="13">
    <source>
        <dbReference type="PROSITE" id="PS51098"/>
    </source>
</evidence>
<dbReference type="Gene3D" id="3.30.1360.60">
    <property type="entry name" value="Glucose permease domain IIB"/>
    <property type="match status" value="1"/>
</dbReference>
<accession>A0A2X4XXA5</accession>
<keyword evidence="2" id="KW-0813">Transport</keyword>
<name>A0A2X4XXA5_SERPL</name>
<evidence type="ECO:0000256" key="10">
    <source>
        <dbReference type="PROSITE-ProRule" id="PRU00421"/>
    </source>
</evidence>
<evidence type="ECO:0000256" key="9">
    <source>
        <dbReference type="ARBA" id="ARBA00023136"/>
    </source>
</evidence>
<evidence type="ECO:0000256" key="12">
    <source>
        <dbReference type="SAM" id="Phobius"/>
    </source>
</evidence>
<proteinExistence type="predicted"/>
<dbReference type="EMBL" id="LS483469">
    <property type="protein sequence ID" value="SQI44625.1"/>
    <property type="molecule type" value="Genomic_DNA"/>
</dbReference>
<dbReference type="AlphaFoldDB" id="A0A2X4XXA5"/>
<gene>
    <name evidence="14" type="primary">ptsG_7</name>
    <name evidence="14" type="ORF">NCTC12961_04498</name>
</gene>
<dbReference type="SUPFAM" id="SSF55604">
    <property type="entry name" value="Glucose permease domain IIB"/>
    <property type="match status" value="1"/>
</dbReference>
<dbReference type="PANTHER" id="PTHR30009">
    <property type="entry name" value="CYTOCHROME C-TYPE SYNTHESIS PROTEIN AND PTS TRANSMEMBRANE COMPONENT"/>
    <property type="match status" value="1"/>
</dbReference>
<evidence type="ECO:0000256" key="6">
    <source>
        <dbReference type="ARBA" id="ARBA00022683"/>
    </source>
</evidence>
<keyword evidence="7 12" id="KW-0812">Transmembrane</keyword>
<dbReference type="Proteomes" id="UP000248897">
    <property type="component" value="Chromosome 1"/>
</dbReference>
<dbReference type="PANTHER" id="PTHR30009:SF12">
    <property type="entry name" value="PHOSPHOTRANSFERASE IIC COMPONENT GLVC"/>
    <property type="match status" value="1"/>
</dbReference>
<keyword evidence="8 12" id="KW-1133">Transmembrane helix</keyword>
<dbReference type="InterPro" id="IPR036878">
    <property type="entry name" value="Glu_permease_IIB"/>
</dbReference>
<sequence length="135" mass="15061">MYILVGLIMAALYFLLFRFLILRFDLKTPAAKAMKRKPGCIPKPITKAKPPPPHRQPRVTVSAMSSSPGWGANKISRGVDNCYTRLRVRVRDISTINEQQLKTTGAKGVIRSGNNVQVVYGLHVKKMREAVETAL</sequence>
<keyword evidence="9 12" id="KW-0472">Membrane</keyword>
<organism evidence="14 15">
    <name type="scientific">Serratia plymuthica</name>
    <dbReference type="NCBI Taxonomy" id="82996"/>
    <lineage>
        <taxon>Bacteria</taxon>
        <taxon>Pseudomonadati</taxon>
        <taxon>Pseudomonadota</taxon>
        <taxon>Gammaproteobacteria</taxon>
        <taxon>Enterobacterales</taxon>
        <taxon>Yersiniaceae</taxon>
        <taxon>Serratia</taxon>
    </lineage>
</organism>
<keyword evidence="4" id="KW-0762">Sugar transport</keyword>
<evidence type="ECO:0000256" key="1">
    <source>
        <dbReference type="ARBA" id="ARBA00004236"/>
    </source>
</evidence>
<evidence type="ECO:0000256" key="2">
    <source>
        <dbReference type="ARBA" id="ARBA00022448"/>
    </source>
</evidence>
<dbReference type="GO" id="GO:0090563">
    <property type="term" value="F:protein-phosphocysteine-sugar phosphotransferase activity"/>
    <property type="evidence" value="ECO:0007669"/>
    <property type="project" value="TreeGrafter"/>
</dbReference>
<reference evidence="14 15" key="1">
    <citation type="submission" date="2018-06" db="EMBL/GenBank/DDBJ databases">
        <authorList>
            <consortium name="Pathogen Informatics"/>
            <person name="Doyle S."/>
        </authorList>
    </citation>
    <scope>NUCLEOTIDE SEQUENCE [LARGE SCALE GENOMIC DNA]</scope>
    <source>
        <strain evidence="14 15">NCTC12961</strain>
    </source>
</reference>
<evidence type="ECO:0000256" key="3">
    <source>
        <dbReference type="ARBA" id="ARBA00022475"/>
    </source>
</evidence>
<dbReference type="GO" id="GO:0008982">
    <property type="term" value="F:protein-N(PI)-phosphohistidine-sugar phosphotransferase activity"/>
    <property type="evidence" value="ECO:0007669"/>
    <property type="project" value="InterPro"/>
</dbReference>
<feature type="transmembrane region" description="Helical" evidence="12">
    <location>
        <begin position="6"/>
        <end position="26"/>
    </location>
</feature>
<dbReference type="InterPro" id="IPR050429">
    <property type="entry name" value="PTS_Glucose_EIICBA"/>
</dbReference>
<feature type="region of interest" description="Disordered" evidence="11">
    <location>
        <begin position="37"/>
        <end position="66"/>
    </location>
</feature>
<feature type="active site" description="Phosphocysteine intermediate; for EIIB activity" evidence="10">
    <location>
        <position position="82"/>
    </location>
</feature>
<evidence type="ECO:0000256" key="5">
    <source>
        <dbReference type="ARBA" id="ARBA00022679"/>
    </source>
</evidence>
<evidence type="ECO:0000256" key="4">
    <source>
        <dbReference type="ARBA" id="ARBA00022597"/>
    </source>
</evidence>
<evidence type="ECO:0000256" key="7">
    <source>
        <dbReference type="ARBA" id="ARBA00022692"/>
    </source>
</evidence>
<keyword evidence="6" id="KW-0598">Phosphotransferase system</keyword>
<evidence type="ECO:0000256" key="8">
    <source>
        <dbReference type="ARBA" id="ARBA00022989"/>
    </source>
</evidence>
<keyword evidence="3" id="KW-1003">Cell membrane</keyword>
<protein>
    <submittedName>
        <fullName evidence="14">EIICBA-Glc 1</fullName>
    </submittedName>
</protein>
<keyword evidence="5" id="KW-0808">Transferase</keyword>
<evidence type="ECO:0000313" key="15">
    <source>
        <dbReference type="Proteomes" id="UP000248897"/>
    </source>
</evidence>
<evidence type="ECO:0000313" key="14">
    <source>
        <dbReference type="EMBL" id="SQI44625.1"/>
    </source>
</evidence>
<comment type="subcellular location">
    <subcellularLocation>
        <location evidence="1">Cell membrane</location>
    </subcellularLocation>
</comment>
<dbReference type="PROSITE" id="PS51098">
    <property type="entry name" value="PTS_EIIB_TYPE_1"/>
    <property type="match status" value="1"/>
</dbReference>